<dbReference type="Pfam" id="PF01522">
    <property type="entry name" value="Polysacc_deac_1"/>
    <property type="match status" value="1"/>
</dbReference>
<name>A0A6P2D7L6_9BACT</name>
<dbReference type="GO" id="GO:0005975">
    <property type="term" value="P:carbohydrate metabolic process"/>
    <property type="evidence" value="ECO:0007669"/>
    <property type="project" value="InterPro"/>
</dbReference>
<dbReference type="EMBL" id="LR593886">
    <property type="protein sequence ID" value="VTR96486.1"/>
    <property type="molecule type" value="Genomic_DNA"/>
</dbReference>
<feature type="domain" description="NodB homology" evidence="3">
    <location>
        <begin position="27"/>
        <end position="244"/>
    </location>
</feature>
<organism evidence="4 5">
    <name type="scientific">Gemmata massiliana</name>
    <dbReference type="NCBI Taxonomy" id="1210884"/>
    <lineage>
        <taxon>Bacteria</taxon>
        <taxon>Pseudomonadati</taxon>
        <taxon>Planctomycetota</taxon>
        <taxon>Planctomycetia</taxon>
        <taxon>Gemmatales</taxon>
        <taxon>Gemmataceae</taxon>
        <taxon>Gemmata</taxon>
    </lineage>
</organism>
<evidence type="ECO:0000256" key="1">
    <source>
        <dbReference type="ARBA" id="ARBA00022729"/>
    </source>
</evidence>
<dbReference type="PROSITE" id="PS51677">
    <property type="entry name" value="NODB"/>
    <property type="match status" value="1"/>
</dbReference>
<dbReference type="Gene3D" id="3.20.20.370">
    <property type="entry name" value="Glycoside hydrolase/deacetylase"/>
    <property type="match status" value="2"/>
</dbReference>
<dbReference type="PANTHER" id="PTHR34216">
    <property type="match status" value="1"/>
</dbReference>
<gene>
    <name evidence="4" type="ORF">SOIL9_12280</name>
</gene>
<dbReference type="KEGG" id="gms:SOIL9_12280"/>
<evidence type="ECO:0000259" key="3">
    <source>
        <dbReference type="PROSITE" id="PS51677"/>
    </source>
</evidence>
<dbReference type="PANTHER" id="PTHR34216:SF7">
    <property type="entry name" value="POLY-BETA-1,6-N-ACETYL-D-GLUCOSAMINE N-DEACETYLASE"/>
    <property type="match status" value="1"/>
</dbReference>
<feature type="chain" id="PRO_5026900549" description="NodB homology domain-containing protein" evidence="2">
    <location>
        <begin position="21"/>
        <end position="575"/>
    </location>
</feature>
<reference evidence="4 5" key="1">
    <citation type="submission" date="2019-05" db="EMBL/GenBank/DDBJ databases">
        <authorList>
            <consortium name="Science for Life Laboratories"/>
        </authorList>
    </citation>
    <scope>NUCLEOTIDE SEQUENCE [LARGE SCALE GENOMIC DNA]</scope>
    <source>
        <strain evidence="4">Soil9</strain>
    </source>
</reference>
<evidence type="ECO:0000313" key="5">
    <source>
        <dbReference type="Proteomes" id="UP000464178"/>
    </source>
</evidence>
<dbReference type="InterPro" id="IPR051398">
    <property type="entry name" value="Polysacch_Deacetylase"/>
</dbReference>
<dbReference type="AlphaFoldDB" id="A0A6P2D7L6"/>
<dbReference type="InterPro" id="IPR002509">
    <property type="entry name" value="NODB_dom"/>
</dbReference>
<proteinExistence type="predicted"/>
<dbReference type="InterPro" id="IPR011330">
    <property type="entry name" value="Glyco_hydro/deAcase_b/a-brl"/>
</dbReference>
<sequence length="575" mass="63523">MLRHATALVTLLALATSALTREPIPDRLVVLTFDDASKSHYTVARPLLMKHKFGATFFVTEGWDFATNQKDYMTWGEIAQLHKDGFEIGNHTIDHKSVTDKTIRDLPAQIKAINARCKEHGIPQPVSFAYPGNAITKDALPVLKDLGIRFARRGGAPEYPYKDGRGFAYEPGLDHPLLVPTAGDARPNWTLDDLKLAVAQAKHGKIAVLQFHGVPDTAHDWVTTKKEQFEAFVKYLADEKFTVIAMRDLAKFVDPEVAPADPFGVIEDRKKLVEAKRDGSAGRPTKSDSELRYWLDNALVQHRFTTTETGAALDLTADEVTAAAKRLGIDPAKRPEQKPGDALVVLPYPGGRHPRIGFRDGAIRPQRETKVSAFAPWNDGGYAVADAPEAVWFEPTPKKPELLYLAHTHVPTTWDRQKIALDPLEWTRGKDGSLALERTLPNKVTLMSKVVPGKDGVRMEFRVTNGTDQALTGLRVQMCVMLAGLTGFDKQTNDNKVFAAPFAACKDATGKRWVITGWEQCGRAWGNPPCPCLHADPVVEDCPPGQTKAVRGWLSFYEGADIDSELKRLKAVAFP</sequence>
<dbReference type="SUPFAM" id="SSF88713">
    <property type="entry name" value="Glycoside hydrolase/deacetylase"/>
    <property type="match status" value="1"/>
</dbReference>
<keyword evidence="1 2" id="KW-0732">Signal</keyword>
<dbReference type="GO" id="GO:0016810">
    <property type="term" value="F:hydrolase activity, acting on carbon-nitrogen (but not peptide) bonds"/>
    <property type="evidence" value="ECO:0007669"/>
    <property type="project" value="InterPro"/>
</dbReference>
<protein>
    <recommendedName>
        <fullName evidence="3">NodB homology domain-containing protein</fullName>
    </recommendedName>
</protein>
<feature type="signal peptide" evidence="2">
    <location>
        <begin position="1"/>
        <end position="20"/>
    </location>
</feature>
<dbReference type="CDD" id="cd10918">
    <property type="entry name" value="CE4_NodB_like_5s_6s"/>
    <property type="match status" value="1"/>
</dbReference>
<dbReference type="RefSeq" id="WP_162670766.1">
    <property type="nucleotide sequence ID" value="NZ_LR593886.1"/>
</dbReference>
<accession>A0A6P2D7L6</accession>
<evidence type="ECO:0000313" key="4">
    <source>
        <dbReference type="EMBL" id="VTR96486.1"/>
    </source>
</evidence>
<keyword evidence="5" id="KW-1185">Reference proteome</keyword>
<dbReference type="Proteomes" id="UP000464178">
    <property type="component" value="Chromosome"/>
</dbReference>
<evidence type="ECO:0000256" key="2">
    <source>
        <dbReference type="SAM" id="SignalP"/>
    </source>
</evidence>